<accession>A0A8J2QP08</accession>
<dbReference type="InterPro" id="IPR016130">
    <property type="entry name" value="Tyr_Pase_AS"/>
</dbReference>
<feature type="region of interest" description="Disordered" evidence="1">
    <location>
        <begin position="169"/>
        <end position="224"/>
    </location>
</feature>
<evidence type="ECO:0000256" key="1">
    <source>
        <dbReference type="SAM" id="MobiDB-lite"/>
    </source>
</evidence>
<reference evidence="3" key="1">
    <citation type="submission" date="2021-09" db="EMBL/GenBank/DDBJ databases">
        <authorList>
            <person name="Martin H S."/>
        </authorList>
    </citation>
    <scope>NUCLEOTIDE SEQUENCE</scope>
</reference>
<dbReference type="InterPro" id="IPR000387">
    <property type="entry name" value="Tyr_Pase_dom"/>
</dbReference>
<dbReference type="EMBL" id="CAKASE010000048">
    <property type="protein sequence ID" value="CAG9562453.1"/>
    <property type="molecule type" value="Genomic_DNA"/>
</dbReference>
<feature type="compositionally biased region" description="Basic residues" evidence="1">
    <location>
        <begin position="171"/>
        <end position="180"/>
    </location>
</feature>
<dbReference type="InterPro" id="IPR029021">
    <property type="entry name" value="Prot-tyrosine_phosphatase-like"/>
</dbReference>
<protein>
    <submittedName>
        <fullName evidence="3">(African queen) hypothetical protein</fullName>
    </submittedName>
</protein>
<sequence>MPDIIITYACGKILISRLRCKGVVAWVLYPLPIDIGSSHNAEGIRCLPQDVSNHGHGFRSTPFLKCAPHRGCRGVRGASQRPLSDVCEFLIGVHCTHGLNRTGYMVCRYMRDRLGISAQEAIEEFQNARGYAIERQNYVADILGENPPPPEVGDCSTIVRPIDESPVVYRSKSKKSKKKSYNNIPNDKNYYESKKSKTKVKRRHKSNQSYSNRSSNDYNFKYDY</sequence>
<dbReference type="AlphaFoldDB" id="A0A8J2QP08"/>
<dbReference type="Gene3D" id="3.90.190.10">
    <property type="entry name" value="Protein tyrosine phosphatase superfamily"/>
    <property type="match status" value="1"/>
</dbReference>
<dbReference type="Pfam" id="PF00782">
    <property type="entry name" value="DSPc"/>
    <property type="match status" value="1"/>
</dbReference>
<name>A0A8J2QP08_9NEOP</name>
<proteinExistence type="predicted"/>
<dbReference type="PANTHER" id="PTHR10367:SF9">
    <property type="entry name" value="DUAL-SPECIFICITY PHOSPHATASE 11 (RNA_RNP COMPLEX 1-INTERACTING)"/>
    <property type="match status" value="1"/>
</dbReference>
<dbReference type="InterPro" id="IPR000340">
    <property type="entry name" value="Dual-sp_phosphatase_cat-dom"/>
</dbReference>
<dbReference type="PROSITE" id="PS00383">
    <property type="entry name" value="TYR_PHOSPHATASE_1"/>
    <property type="match status" value="1"/>
</dbReference>
<evidence type="ECO:0000313" key="4">
    <source>
        <dbReference type="Proteomes" id="UP000789524"/>
    </source>
</evidence>
<dbReference type="SUPFAM" id="SSF52799">
    <property type="entry name" value="(Phosphotyrosine protein) phosphatases II"/>
    <property type="match status" value="1"/>
</dbReference>
<feature type="compositionally biased region" description="Polar residues" evidence="1">
    <location>
        <begin position="207"/>
        <end position="218"/>
    </location>
</feature>
<evidence type="ECO:0000259" key="2">
    <source>
        <dbReference type="PROSITE" id="PS50056"/>
    </source>
</evidence>
<dbReference type="InterPro" id="IPR051029">
    <property type="entry name" value="mRNA_Capping_Enz/RNA_Phosphat"/>
</dbReference>
<dbReference type="PANTHER" id="PTHR10367">
    <property type="entry name" value="MRNA-CAPPING ENZYME"/>
    <property type="match status" value="1"/>
</dbReference>
<comment type="caution">
    <text evidence="3">The sequence shown here is derived from an EMBL/GenBank/DDBJ whole genome shotgun (WGS) entry which is preliminary data.</text>
</comment>
<keyword evidence="4" id="KW-1185">Reference proteome</keyword>
<dbReference type="PROSITE" id="PS50056">
    <property type="entry name" value="TYR_PHOSPHATASE_2"/>
    <property type="match status" value="1"/>
</dbReference>
<evidence type="ECO:0000313" key="3">
    <source>
        <dbReference type="EMBL" id="CAG9562453.1"/>
    </source>
</evidence>
<dbReference type="GO" id="GO:0004651">
    <property type="term" value="F:polynucleotide 5'-phosphatase activity"/>
    <property type="evidence" value="ECO:0007669"/>
    <property type="project" value="TreeGrafter"/>
</dbReference>
<feature type="domain" description="Tyrosine specific protein phosphatases" evidence="2">
    <location>
        <begin position="91"/>
        <end position="140"/>
    </location>
</feature>
<dbReference type="OrthoDB" id="428974at2759"/>
<gene>
    <name evidence="3" type="ORF">DCHRY22_LOCUS3785</name>
</gene>
<feature type="compositionally biased region" description="Basic residues" evidence="1">
    <location>
        <begin position="196"/>
        <end position="206"/>
    </location>
</feature>
<dbReference type="Proteomes" id="UP000789524">
    <property type="component" value="Unassembled WGS sequence"/>
</dbReference>
<organism evidence="3 4">
    <name type="scientific">Danaus chrysippus</name>
    <name type="common">African queen</name>
    <dbReference type="NCBI Taxonomy" id="151541"/>
    <lineage>
        <taxon>Eukaryota</taxon>
        <taxon>Metazoa</taxon>
        <taxon>Ecdysozoa</taxon>
        <taxon>Arthropoda</taxon>
        <taxon>Hexapoda</taxon>
        <taxon>Insecta</taxon>
        <taxon>Pterygota</taxon>
        <taxon>Neoptera</taxon>
        <taxon>Endopterygota</taxon>
        <taxon>Lepidoptera</taxon>
        <taxon>Glossata</taxon>
        <taxon>Ditrysia</taxon>
        <taxon>Papilionoidea</taxon>
        <taxon>Nymphalidae</taxon>
        <taxon>Danainae</taxon>
        <taxon>Danaini</taxon>
        <taxon>Danaina</taxon>
        <taxon>Danaus</taxon>
        <taxon>Anosia</taxon>
    </lineage>
</organism>